<keyword evidence="1" id="KW-0175">Coiled coil</keyword>
<sequence length="735" mass="83700">MFEERQNFDLKDREKYIDSYMQEIIVNRIAKFAAFENEIHNLNLSISKNLENNKTLTTTMDVLKKESKEKKDKYIKELVDLEKKKKALDTLFTKLVTQRIKPTLYNGSVLVKPHDVNYVFDSEETLILAKDSRSKMNEKQNDPICKEKKVNIKPIGYKSLNDLYKYFVPQKQLSAKQAFWLPILKPVSETLVVQPVPVTSSIPRELPTKSLVKKSFQKLKIHLDNFDKVVKVRSKLKAKESSISKIIAHIATLKGKSVSNNNVSVNNANVIAPGMFRLDLEPLSLKLKKNKEAHVHYLQETKEHTILLHRNVGQARALNPINDHLDYACKFITRIQELLVYVPHTCPGSQIESTKLVAVTPMNKNRKVRFQEPSPSSSNIQKQVDSRKTQDTNKPLLPSIGVISSTSASRSKPRSNIKKNKISQAASSNKKNKTVKVYPRNVKSSSNKMNHLFMCNASTKHAVKNVNSKFVYSTCNECLFNASHDICVVDYLNVVNARARAKSKKVRKNAWKPTGKVFINVRHRWLPTRSTFTIYGTKCPLTRITSTTVVPPKETSQTHDLGPLTTWNPTKIGDLMFQILHLLVVSNAGHTDRPLVPGLGLLEAHDWIALSAHQFYPECYNFQGCGGVRHNLFSVGQFCDSDLEVAFWKHICFVCNLEGIDILIGSRDTNLYTLSLDDMLESSPGKAKKHTHKLKFEGFIQEKLYLLHMDLCIPMRIESINGKKYILVIVDDYSR</sequence>
<evidence type="ECO:0000256" key="2">
    <source>
        <dbReference type="SAM" id="MobiDB-lite"/>
    </source>
</evidence>
<keyword evidence="4" id="KW-1185">Reference proteome</keyword>
<accession>A0ABQ5I7L4</accession>
<gene>
    <name evidence="3" type="ORF">Tco_1091626</name>
</gene>
<feature type="region of interest" description="Disordered" evidence="2">
    <location>
        <begin position="367"/>
        <end position="436"/>
    </location>
</feature>
<feature type="compositionally biased region" description="Polar residues" evidence="2">
    <location>
        <begin position="373"/>
        <end position="383"/>
    </location>
</feature>
<protein>
    <recommendedName>
        <fullName evidence="5">Integrase, catalytic region, zinc finger, CCHC-type, peptidase aspartic, catalytic</fullName>
    </recommendedName>
</protein>
<evidence type="ECO:0008006" key="5">
    <source>
        <dbReference type="Google" id="ProtNLM"/>
    </source>
</evidence>
<organism evidence="3 4">
    <name type="scientific">Tanacetum coccineum</name>
    <dbReference type="NCBI Taxonomy" id="301880"/>
    <lineage>
        <taxon>Eukaryota</taxon>
        <taxon>Viridiplantae</taxon>
        <taxon>Streptophyta</taxon>
        <taxon>Embryophyta</taxon>
        <taxon>Tracheophyta</taxon>
        <taxon>Spermatophyta</taxon>
        <taxon>Magnoliopsida</taxon>
        <taxon>eudicotyledons</taxon>
        <taxon>Gunneridae</taxon>
        <taxon>Pentapetalae</taxon>
        <taxon>asterids</taxon>
        <taxon>campanulids</taxon>
        <taxon>Asterales</taxon>
        <taxon>Asteraceae</taxon>
        <taxon>Asteroideae</taxon>
        <taxon>Anthemideae</taxon>
        <taxon>Anthemidinae</taxon>
        <taxon>Tanacetum</taxon>
    </lineage>
</organism>
<comment type="caution">
    <text evidence="3">The sequence shown here is derived from an EMBL/GenBank/DDBJ whole genome shotgun (WGS) entry which is preliminary data.</text>
</comment>
<name>A0ABQ5I7L4_9ASTR</name>
<feature type="compositionally biased region" description="Basic residues" evidence="2">
    <location>
        <begin position="411"/>
        <end position="421"/>
    </location>
</feature>
<dbReference type="EMBL" id="BQNB010020453">
    <property type="protein sequence ID" value="GJT96108.1"/>
    <property type="molecule type" value="Genomic_DNA"/>
</dbReference>
<feature type="non-terminal residue" evidence="3">
    <location>
        <position position="735"/>
    </location>
</feature>
<evidence type="ECO:0000256" key="1">
    <source>
        <dbReference type="SAM" id="Coils"/>
    </source>
</evidence>
<evidence type="ECO:0000313" key="3">
    <source>
        <dbReference type="EMBL" id="GJT96108.1"/>
    </source>
</evidence>
<proteinExistence type="predicted"/>
<reference evidence="3" key="1">
    <citation type="journal article" date="2022" name="Int. J. Mol. Sci.">
        <title>Draft Genome of Tanacetum Coccineum: Genomic Comparison of Closely Related Tanacetum-Family Plants.</title>
        <authorList>
            <person name="Yamashiro T."/>
            <person name="Shiraishi A."/>
            <person name="Nakayama K."/>
            <person name="Satake H."/>
        </authorList>
    </citation>
    <scope>NUCLEOTIDE SEQUENCE</scope>
</reference>
<dbReference type="Proteomes" id="UP001151760">
    <property type="component" value="Unassembled WGS sequence"/>
</dbReference>
<reference evidence="3" key="2">
    <citation type="submission" date="2022-01" db="EMBL/GenBank/DDBJ databases">
        <authorList>
            <person name="Yamashiro T."/>
            <person name="Shiraishi A."/>
            <person name="Satake H."/>
            <person name="Nakayama K."/>
        </authorList>
    </citation>
    <scope>NUCLEOTIDE SEQUENCE</scope>
</reference>
<evidence type="ECO:0000313" key="4">
    <source>
        <dbReference type="Proteomes" id="UP001151760"/>
    </source>
</evidence>
<feature type="coiled-coil region" evidence="1">
    <location>
        <begin position="64"/>
        <end position="91"/>
    </location>
</feature>